<dbReference type="OrthoDB" id="47374at2759"/>
<dbReference type="Pfam" id="PF05160">
    <property type="entry name" value="DSS1_SEM1"/>
    <property type="match status" value="1"/>
</dbReference>
<feature type="compositionally biased region" description="Low complexity" evidence="5">
    <location>
        <begin position="177"/>
        <end position="190"/>
    </location>
</feature>
<reference evidence="7" key="1">
    <citation type="submission" date="2022-07" db="EMBL/GenBank/DDBJ databases">
        <title>Phylogenomic reconstructions and comparative analyses of Kickxellomycotina fungi.</title>
        <authorList>
            <person name="Reynolds N.K."/>
            <person name="Stajich J.E."/>
            <person name="Barry K."/>
            <person name="Grigoriev I.V."/>
            <person name="Crous P."/>
            <person name="Smith M.E."/>
        </authorList>
    </citation>
    <scope>NUCLEOTIDE SEQUENCE</scope>
    <source>
        <strain evidence="7">NRRL 1566</strain>
    </source>
</reference>
<dbReference type="GO" id="GO:0006406">
    <property type="term" value="P:mRNA export from nucleus"/>
    <property type="evidence" value="ECO:0007669"/>
    <property type="project" value="UniProtKB-UniRule"/>
</dbReference>
<sequence length="256" mass="29248">MAVAIETTIKTASQTQISIQPVVSENISKVRNLNSVLFPVRYSKTFYENLLQPNYFGRLAYFNAQCVGTITCCKQPLGYADVKMAGMREPSERCEMYMMTLGVLAPFRRMGIAQSLVKCALETAAEDPSIKRVVLHVQVGNDDALGFYHKLGFVTTHTVDQYYKHIEPSQAYDNSDKTAQQTEAATTKQTLPPPLEEDDEFEEFEKENWDESEEDKEDLALWDKDWDDDDWEDDFSKQLRVELDKLSQPQPMSVSN</sequence>
<dbReference type="PANTHER" id="PTHR42919:SF8">
    <property type="entry name" value="N-ALPHA-ACETYLTRANSFERASE 50"/>
    <property type="match status" value="1"/>
</dbReference>
<evidence type="ECO:0000256" key="4">
    <source>
        <dbReference type="RuleBase" id="RU369057"/>
    </source>
</evidence>
<keyword evidence="2" id="KW-0012">Acyltransferase</keyword>
<feature type="region of interest" description="Disordered" evidence="5">
    <location>
        <begin position="170"/>
        <end position="228"/>
    </location>
</feature>
<keyword evidence="4" id="KW-0647">Proteasome</keyword>
<gene>
    <name evidence="7" type="ORF">IWW36_003068</name>
</gene>
<dbReference type="GO" id="GO:0005634">
    <property type="term" value="C:nucleus"/>
    <property type="evidence" value="ECO:0007669"/>
    <property type="project" value="UniProtKB-SubCell"/>
</dbReference>
<dbReference type="InterPro" id="IPR007834">
    <property type="entry name" value="DSS1_SEM1"/>
</dbReference>
<dbReference type="InterPro" id="IPR000182">
    <property type="entry name" value="GNAT_dom"/>
</dbReference>
<evidence type="ECO:0000256" key="3">
    <source>
        <dbReference type="ARBA" id="ARBA00034491"/>
    </source>
</evidence>
<dbReference type="EMBL" id="JANBUW010000132">
    <property type="protein sequence ID" value="KAJ2848798.1"/>
    <property type="molecule type" value="Genomic_DNA"/>
</dbReference>
<dbReference type="CDD" id="cd04301">
    <property type="entry name" value="NAT_SF"/>
    <property type="match status" value="1"/>
</dbReference>
<proteinExistence type="inferred from homology"/>
<evidence type="ECO:0000256" key="5">
    <source>
        <dbReference type="SAM" id="MobiDB-lite"/>
    </source>
</evidence>
<dbReference type="Proteomes" id="UP001139887">
    <property type="component" value="Unassembled WGS sequence"/>
</dbReference>
<comment type="caution">
    <text evidence="7">The sequence shown here is derived from an EMBL/GenBank/DDBJ whole genome shotgun (WGS) entry which is preliminary data.</text>
</comment>
<evidence type="ECO:0000256" key="1">
    <source>
        <dbReference type="ARBA" id="ARBA00022679"/>
    </source>
</evidence>
<dbReference type="InterPro" id="IPR051556">
    <property type="entry name" value="N-term/lysine_N-AcTrnsfr"/>
</dbReference>
<name>A0A9W8ICB1_9FUNG</name>
<dbReference type="Pfam" id="PF00583">
    <property type="entry name" value="Acetyltransf_1"/>
    <property type="match status" value="1"/>
</dbReference>
<keyword evidence="4" id="KW-0539">Nucleus</keyword>
<dbReference type="GO" id="GO:0008541">
    <property type="term" value="C:proteasome regulatory particle, lid subcomplex"/>
    <property type="evidence" value="ECO:0007669"/>
    <property type="project" value="UniProtKB-UniRule"/>
</dbReference>
<evidence type="ECO:0000259" key="6">
    <source>
        <dbReference type="PROSITE" id="PS51186"/>
    </source>
</evidence>
<dbReference type="GO" id="GO:0031415">
    <property type="term" value="C:NatA complex"/>
    <property type="evidence" value="ECO:0007669"/>
    <property type="project" value="TreeGrafter"/>
</dbReference>
<dbReference type="PANTHER" id="PTHR42919">
    <property type="entry name" value="N-ALPHA-ACETYLTRANSFERASE"/>
    <property type="match status" value="1"/>
</dbReference>
<dbReference type="AlphaFoldDB" id="A0A9W8ICB1"/>
<evidence type="ECO:0000313" key="8">
    <source>
        <dbReference type="Proteomes" id="UP001139887"/>
    </source>
</evidence>
<comment type="function">
    <text evidence="4">Component of the 26S proteasome, a multiprotein complex involved in the ATP-dependent degradation of ubiquitinated proteins.</text>
</comment>
<dbReference type="InterPro" id="IPR016181">
    <property type="entry name" value="Acyl_CoA_acyltransferase"/>
</dbReference>
<comment type="subcellular location">
    <subcellularLocation>
        <location evidence="4">Nucleus</location>
    </subcellularLocation>
</comment>
<dbReference type="PROSITE" id="PS51186">
    <property type="entry name" value="GNAT"/>
    <property type="match status" value="1"/>
</dbReference>
<dbReference type="GO" id="GO:0007064">
    <property type="term" value="P:mitotic sister chromatid cohesion"/>
    <property type="evidence" value="ECO:0007669"/>
    <property type="project" value="TreeGrafter"/>
</dbReference>
<keyword evidence="1" id="KW-0808">Transferase</keyword>
<dbReference type="GO" id="GO:0043248">
    <property type="term" value="P:proteasome assembly"/>
    <property type="evidence" value="ECO:0007669"/>
    <property type="project" value="UniProtKB-UniRule"/>
</dbReference>
<organism evidence="7 8">
    <name type="scientific">Coemansia brasiliensis</name>
    <dbReference type="NCBI Taxonomy" id="2650707"/>
    <lineage>
        <taxon>Eukaryota</taxon>
        <taxon>Fungi</taxon>
        <taxon>Fungi incertae sedis</taxon>
        <taxon>Zoopagomycota</taxon>
        <taxon>Kickxellomycotina</taxon>
        <taxon>Kickxellomycetes</taxon>
        <taxon>Kickxellales</taxon>
        <taxon>Kickxellaceae</taxon>
        <taxon>Coemansia</taxon>
    </lineage>
</organism>
<evidence type="ECO:0000256" key="2">
    <source>
        <dbReference type="ARBA" id="ARBA00023315"/>
    </source>
</evidence>
<dbReference type="SMART" id="SM01385">
    <property type="entry name" value="DSS1_SEM1"/>
    <property type="match status" value="1"/>
</dbReference>
<dbReference type="SUPFAM" id="SSF55729">
    <property type="entry name" value="Acyl-CoA N-acyltransferases (Nat)"/>
    <property type="match status" value="1"/>
</dbReference>
<protein>
    <recommendedName>
        <fullName evidence="4">26S proteasome complex subunit SEM1</fullName>
    </recommendedName>
</protein>
<accession>A0A9W8ICB1</accession>
<feature type="domain" description="N-acetyltransferase" evidence="6">
    <location>
        <begin position="17"/>
        <end position="173"/>
    </location>
</feature>
<keyword evidence="8" id="KW-1185">Reference proteome</keyword>
<feature type="compositionally biased region" description="Acidic residues" evidence="5">
    <location>
        <begin position="195"/>
        <end position="217"/>
    </location>
</feature>
<evidence type="ECO:0000313" key="7">
    <source>
        <dbReference type="EMBL" id="KAJ2848798.1"/>
    </source>
</evidence>
<dbReference type="GO" id="GO:0016747">
    <property type="term" value="F:acyltransferase activity, transferring groups other than amino-acyl groups"/>
    <property type="evidence" value="ECO:0007669"/>
    <property type="project" value="InterPro"/>
</dbReference>
<dbReference type="Gene3D" id="3.40.630.30">
    <property type="match status" value="1"/>
</dbReference>
<comment type="similarity">
    <text evidence="3 4">Belongs to the DSS1/SEM1 family.</text>
</comment>